<dbReference type="Proteomes" id="UP000094691">
    <property type="component" value="Chromosome"/>
</dbReference>
<dbReference type="CDD" id="cd00093">
    <property type="entry name" value="HTH_XRE"/>
    <property type="match status" value="1"/>
</dbReference>
<sequence>MNKNIGKRLFEERTRLHLTQRQFTKNAISPSQYSRVEHGEQDLRATDFLKLISLNDLDINIFLQDFKKEKKSNEEVMQILAQIFYDRDLDCAKEMQNFLYKHNYDSSLLIRSELITLVLENKDIMHNKSLEKRFTEEINKNDDWIKDKYFLQLFGSSMVIFDINRLKFYMDKIIKEYNPKIRTLSFEEQRRIAGICINYLNRCYSENNLALVNESIILLGSLAQNPDLLMYKLLGKYFKYLFTGANIKKNNILDVLNDAGYSKFILNLEK</sequence>
<dbReference type="InterPro" id="IPR010982">
    <property type="entry name" value="Lambda_DNA-bd_dom_sf"/>
</dbReference>
<dbReference type="SUPFAM" id="SSF47413">
    <property type="entry name" value="lambda repressor-like DNA-binding domains"/>
    <property type="match status" value="1"/>
</dbReference>
<dbReference type="EMBL" id="CP016400">
    <property type="protein sequence ID" value="AOG26433.1"/>
    <property type="molecule type" value="Genomic_DNA"/>
</dbReference>
<dbReference type="InterPro" id="IPR001387">
    <property type="entry name" value="Cro/C1-type_HTH"/>
</dbReference>
<evidence type="ECO:0000313" key="1">
    <source>
        <dbReference type="EMBL" id="AOG26433.1"/>
    </source>
</evidence>
<gene>
    <name evidence="1" type="ORF">BBP16_06320</name>
</gene>
<dbReference type="AlphaFoldDB" id="A0A9W3X5X6"/>
<accession>A0A9W3X5X6</accession>
<protein>
    <submittedName>
        <fullName evidence="1">Transcriptional regulator</fullName>
    </submittedName>
</protein>
<reference evidence="1 2" key="1">
    <citation type="submission" date="2016-07" db="EMBL/GenBank/DDBJ databases">
        <title>Genome sequencing project for further understanding the molecular mechanisms of preventing non-alcoholic fatty liver disease.</title>
        <authorList>
            <person name="Wang H."/>
        </authorList>
    </citation>
    <scope>NUCLEOTIDE SEQUENCE [LARGE SCALE GENOMIC DNA]</scope>
    <source>
        <strain evidence="1 2">BS15</strain>
    </source>
</reference>
<evidence type="ECO:0000313" key="2">
    <source>
        <dbReference type="Proteomes" id="UP000094691"/>
    </source>
</evidence>
<proteinExistence type="predicted"/>
<dbReference type="Gene3D" id="1.10.260.40">
    <property type="entry name" value="lambda repressor-like DNA-binding domains"/>
    <property type="match status" value="1"/>
</dbReference>
<organism evidence="1 2">
    <name type="scientific">Lactobacillus johnsonii</name>
    <dbReference type="NCBI Taxonomy" id="33959"/>
    <lineage>
        <taxon>Bacteria</taxon>
        <taxon>Bacillati</taxon>
        <taxon>Bacillota</taxon>
        <taxon>Bacilli</taxon>
        <taxon>Lactobacillales</taxon>
        <taxon>Lactobacillaceae</taxon>
        <taxon>Lactobacillus</taxon>
    </lineage>
</organism>
<dbReference type="GO" id="GO:0003677">
    <property type="term" value="F:DNA binding"/>
    <property type="evidence" value="ECO:0007669"/>
    <property type="project" value="InterPro"/>
</dbReference>
<name>A0A9W3X5X6_LACJH</name>